<dbReference type="GO" id="GO:0005886">
    <property type="term" value="C:plasma membrane"/>
    <property type="evidence" value="ECO:0007669"/>
    <property type="project" value="UniProtKB-SubCell"/>
</dbReference>
<dbReference type="PROSITE" id="PS50885">
    <property type="entry name" value="HAMP"/>
    <property type="match status" value="1"/>
</dbReference>
<dbReference type="PANTHER" id="PTHR44936:SF9">
    <property type="entry name" value="SENSOR PROTEIN CREC"/>
    <property type="match status" value="1"/>
</dbReference>
<keyword evidence="9" id="KW-0547">Nucleotide-binding</keyword>
<accession>A0A372IMR1</accession>
<dbReference type="GO" id="GO:0005524">
    <property type="term" value="F:ATP binding"/>
    <property type="evidence" value="ECO:0007669"/>
    <property type="project" value="UniProtKB-KW"/>
</dbReference>
<protein>
    <recommendedName>
        <fullName evidence="19">Signal transduction histidine-protein kinase/phosphatase MprB</fullName>
        <ecNumber evidence="5">2.7.13.3</ecNumber>
    </recommendedName>
    <alternativeName>
        <fullName evidence="20">Mycobacterial persistence regulator B</fullName>
    </alternativeName>
</protein>
<evidence type="ECO:0000256" key="4">
    <source>
        <dbReference type="ARBA" id="ARBA00004651"/>
    </source>
</evidence>
<evidence type="ECO:0000259" key="23">
    <source>
        <dbReference type="PROSITE" id="PS50885"/>
    </source>
</evidence>
<proteinExistence type="predicted"/>
<evidence type="ECO:0000256" key="14">
    <source>
        <dbReference type="ARBA" id="ARBA00022912"/>
    </source>
</evidence>
<evidence type="ECO:0000256" key="5">
    <source>
        <dbReference type="ARBA" id="ARBA00012438"/>
    </source>
</evidence>
<dbReference type="SUPFAM" id="SSF158472">
    <property type="entry name" value="HAMP domain-like"/>
    <property type="match status" value="1"/>
</dbReference>
<organism evidence="24 25">
    <name type="scientific">Paracidobacterium acidisoli</name>
    <dbReference type="NCBI Taxonomy" id="2303751"/>
    <lineage>
        <taxon>Bacteria</taxon>
        <taxon>Pseudomonadati</taxon>
        <taxon>Acidobacteriota</taxon>
        <taxon>Terriglobia</taxon>
        <taxon>Terriglobales</taxon>
        <taxon>Acidobacteriaceae</taxon>
        <taxon>Paracidobacterium</taxon>
    </lineage>
</organism>
<keyword evidence="21" id="KW-0812">Transmembrane</keyword>
<dbReference type="InterPro" id="IPR003594">
    <property type="entry name" value="HATPase_dom"/>
</dbReference>
<evidence type="ECO:0000256" key="11">
    <source>
        <dbReference type="ARBA" id="ARBA00022801"/>
    </source>
</evidence>
<comment type="catalytic activity">
    <reaction evidence="1">
        <text>ATP + protein L-histidine = ADP + protein N-phospho-L-histidine.</text>
        <dbReference type="EC" id="2.7.13.3"/>
    </reaction>
</comment>
<feature type="domain" description="HAMP" evidence="23">
    <location>
        <begin position="312"/>
        <end position="364"/>
    </location>
</feature>
<name>A0A372IMR1_9BACT</name>
<evidence type="ECO:0000256" key="1">
    <source>
        <dbReference type="ARBA" id="ARBA00000085"/>
    </source>
</evidence>
<dbReference type="Gene3D" id="6.10.340.10">
    <property type="match status" value="1"/>
</dbReference>
<keyword evidence="8" id="KW-0808">Transferase</keyword>
<evidence type="ECO:0000256" key="16">
    <source>
        <dbReference type="ARBA" id="ARBA00023016"/>
    </source>
</evidence>
<dbReference type="CDD" id="cd00075">
    <property type="entry name" value="HATPase"/>
    <property type="match status" value="1"/>
</dbReference>
<evidence type="ECO:0000256" key="13">
    <source>
        <dbReference type="ARBA" id="ARBA00022842"/>
    </source>
</evidence>
<dbReference type="Pfam" id="PF00512">
    <property type="entry name" value="HisKA"/>
    <property type="match status" value="1"/>
</dbReference>
<dbReference type="PRINTS" id="PR00344">
    <property type="entry name" value="BCTRLSENSOR"/>
</dbReference>
<keyword evidence="13" id="KW-0460">Magnesium</keyword>
<reference evidence="24 25" key="1">
    <citation type="submission" date="2018-08" db="EMBL/GenBank/DDBJ databases">
        <title>Acidipila sp. 4G-K13, an acidobacterium isolated from forest soil.</title>
        <authorList>
            <person name="Gao Z.-H."/>
            <person name="Qiu L.-H."/>
        </authorList>
    </citation>
    <scope>NUCLEOTIDE SEQUENCE [LARGE SCALE GENOMIC DNA]</scope>
    <source>
        <strain evidence="24 25">4G-K13</strain>
    </source>
</reference>
<sequence>MSLRQKLLLMFSFTVALAVAAVGWTVSVRVRKVFERLDQEQTQVFVSQFRREFQHRAEDVTAALDRMAASDRMTRIAFDLSQGGDAAQYLTEAGTLAQEYRLDFLEIIGPNGEIVSSAQWPARFGYRESAIAAAGRPPFLKQENLPDGTSETGLFAVRAVREAGAGSAAANSGVFVVGGTKLDQEFLADLPVPAGTEVYIYRNAGSAFDVRSLTGAGGIVADAAKYEILIDRARSTGNDASGPVYLTSRREDSVNATAIPLKAEDGSVMAVLVIANSRRGMVEVQQHIRAIAYGVAGGGILFAIAASLWIAARISRPVERLAQAAAEVAEGRWDTQVEVQAHDEVGALAESFNRMTSQLVEQRERLVQSERVAAWRELARRLAHELKNPLFPLQLTVENMVRARQFAPEQFDEVFQESTETLKAEIANLKAIIGRFSDFSKMPKPQEVEIDAREVIRRVLALYEPVLKERDHPIALREEIDREPLTISGDADLLHRALSNLVLNAIDAMPEGGTLNVSALRRDSMVRIRISDTGKGLTPEECGRLFTPYYTTKEYGTGLGLAIVQSVVADHGGTISVESMPGAGATFVIDLPGIDHPDKDAFSTGADAERNHEQ</sequence>
<keyword evidence="25" id="KW-1185">Reference proteome</keyword>
<dbReference type="InterPro" id="IPR003660">
    <property type="entry name" value="HAMP_dom"/>
</dbReference>
<dbReference type="SUPFAM" id="SSF47384">
    <property type="entry name" value="Homodimeric domain of signal transducing histidine kinase"/>
    <property type="match status" value="1"/>
</dbReference>
<dbReference type="InterPro" id="IPR036097">
    <property type="entry name" value="HisK_dim/P_sf"/>
</dbReference>
<keyword evidence="11" id="KW-0378">Hydrolase</keyword>
<comment type="cofactor">
    <cofactor evidence="2">
        <name>Mn(2+)</name>
        <dbReference type="ChEBI" id="CHEBI:29035"/>
    </cofactor>
</comment>
<dbReference type="Pfam" id="PF02518">
    <property type="entry name" value="HATPase_c"/>
    <property type="match status" value="1"/>
</dbReference>
<evidence type="ECO:0000256" key="3">
    <source>
        <dbReference type="ARBA" id="ARBA00001946"/>
    </source>
</evidence>
<evidence type="ECO:0000256" key="15">
    <source>
        <dbReference type="ARBA" id="ARBA00023012"/>
    </source>
</evidence>
<evidence type="ECO:0000256" key="18">
    <source>
        <dbReference type="ARBA" id="ARBA00023211"/>
    </source>
</evidence>
<keyword evidence="15" id="KW-0902">Two-component regulatory system</keyword>
<keyword evidence="7" id="KW-0597">Phosphoprotein</keyword>
<evidence type="ECO:0000256" key="7">
    <source>
        <dbReference type="ARBA" id="ARBA00022553"/>
    </source>
</evidence>
<dbReference type="EC" id="2.7.13.3" evidence="5"/>
<keyword evidence="21" id="KW-1133">Transmembrane helix</keyword>
<dbReference type="GO" id="GO:0000155">
    <property type="term" value="F:phosphorelay sensor kinase activity"/>
    <property type="evidence" value="ECO:0007669"/>
    <property type="project" value="InterPro"/>
</dbReference>
<evidence type="ECO:0000313" key="25">
    <source>
        <dbReference type="Proteomes" id="UP000264702"/>
    </source>
</evidence>
<dbReference type="SMART" id="SM00388">
    <property type="entry name" value="HisKA"/>
    <property type="match status" value="1"/>
</dbReference>
<comment type="subcellular location">
    <subcellularLocation>
        <location evidence="4">Cell membrane</location>
        <topology evidence="4">Multi-pass membrane protein</topology>
    </subcellularLocation>
</comment>
<feature type="domain" description="Histidine kinase" evidence="22">
    <location>
        <begin position="381"/>
        <end position="595"/>
    </location>
</feature>
<dbReference type="InterPro" id="IPR005467">
    <property type="entry name" value="His_kinase_dom"/>
</dbReference>
<feature type="transmembrane region" description="Helical" evidence="21">
    <location>
        <begin position="290"/>
        <end position="311"/>
    </location>
</feature>
<evidence type="ECO:0000313" key="24">
    <source>
        <dbReference type="EMBL" id="RFU16250.1"/>
    </source>
</evidence>
<keyword evidence="14" id="KW-0904">Protein phosphatase</keyword>
<dbReference type="SMART" id="SM00304">
    <property type="entry name" value="HAMP"/>
    <property type="match status" value="1"/>
</dbReference>
<comment type="caution">
    <text evidence="24">The sequence shown here is derived from an EMBL/GenBank/DDBJ whole genome shotgun (WGS) entry which is preliminary data.</text>
</comment>
<evidence type="ECO:0000256" key="9">
    <source>
        <dbReference type="ARBA" id="ARBA00022741"/>
    </source>
</evidence>
<evidence type="ECO:0000256" key="20">
    <source>
        <dbReference type="ARBA" id="ARBA00041776"/>
    </source>
</evidence>
<dbReference type="Gene3D" id="1.10.287.130">
    <property type="match status" value="1"/>
</dbReference>
<keyword evidence="17" id="KW-0843">Virulence</keyword>
<evidence type="ECO:0000256" key="2">
    <source>
        <dbReference type="ARBA" id="ARBA00001936"/>
    </source>
</evidence>
<dbReference type="InterPro" id="IPR004358">
    <property type="entry name" value="Sig_transdc_His_kin-like_C"/>
</dbReference>
<evidence type="ECO:0000256" key="21">
    <source>
        <dbReference type="SAM" id="Phobius"/>
    </source>
</evidence>
<keyword evidence="10" id="KW-0418">Kinase</keyword>
<dbReference type="Pfam" id="PF00672">
    <property type="entry name" value="HAMP"/>
    <property type="match status" value="1"/>
</dbReference>
<evidence type="ECO:0000256" key="12">
    <source>
        <dbReference type="ARBA" id="ARBA00022840"/>
    </source>
</evidence>
<dbReference type="InterPro" id="IPR036890">
    <property type="entry name" value="HATPase_C_sf"/>
</dbReference>
<dbReference type="EMBL" id="QVQT01000004">
    <property type="protein sequence ID" value="RFU16250.1"/>
    <property type="molecule type" value="Genomic_DNA"/>
</dbReference>
<keyword evidence="6" id="KW-1003">Cell membrane</keyword>
<dbReference type="SMART" id="SM00387">
    <property type="entry name" value="HATPase_c"/>
    <property type="match status" value="1"/>
</dbReference>
<dbReference type="Gene3D" id="3.30.565.10">
    <property type="entry name" value="Histidine kinase-like ATPase, C-terminal domain"/>
    <property type="match status" value="1"/>
</dbReference>
<keyword evidence="12" id="KW-0067">ATP-binding</keyword>
<dbReference type="InterPro" id="IPR003661">
    <property type="entry name" value="HisK_dim/P_dom"/>
</dbReference>
<evidence type="ECO:0000256" key="17">
    <source>
        <dbReference type="ARBA" id="ARBA00023026"/>
    </source>
</evidence>
<dbReference type="SUPFAM" id="SSF55874">
    <property type="entry name" value="ATPase domain of HSP90 chaperone/DNA topoisomerase II/histidine kinase"/>
    <property type="match status" value="1"/>
</dbReference>
<evidence type="ECO:0000256" key="19">
    <source>
        <dbReference type="ARBA" id="ARBA00040454"/>
    </source>
</evidence>
<dbReference type="RefSeq" id="WP_117300411.1">
    <property type="nucleotide sequence ID" value="NZ_QVQT02000004.1"/>
</dbReference>
<keyword evidence="21" id="KW-0472">Membrane</keyword>
<keyword evidence="18" id="KW-0464">Manganese</keyword>
<evidence type="ECO:0000256" key="10">
    <source>
        <dbReference type="ARBA" id="ARBA00022777"/>
    </source>
</evidence>
<keyword evidence="16" id="KW-0346">Stress response</keyword>
<dbReference type="Proteomes" id="UP000264702">
    <property type="component" value="Unassembled WGS sequence"/>
</dbReference>
<gene>
    <name evidence="24" type="ORF">D0Y96_12670</name>
</gene>
<comment type="cofactor">
    <cofactor evidence="3">
        <name>Mg(2+)</name>
        <dbReference type="ChEBI" id="CHEBI:18420"/>
    </cofactor>
</comment>
<evidence type="ECO:0000256" key="8">
    <source>
        <dbReference type="ARBA" id="ARBA00022679"/>
    </source>
</evidence>
<evidence type="ECO:0000259" key="22">
    <source>
        <dbReference type="PROSITE" id="PS50109"/>
    </source>
</evidence>
<dbReference type="OrthoDB" id="9806130at2"/>
<dbReference type="PROSITE" id="PS50109">
    <property type="entry name" value="HIS_KIN"/>
    <property type="match status" value="1"/>
</dbReference>
<dbReference type="CDD" id="cd06225">
    <property type="entry name" value="HAMP"/>
    <property type="match status" value="1"/>
</dbReference>
<dbReference type="PANTHER" id="PTHR44936">
    <property type="entry name" value="SENSOR PROTEIN CREC"/>
    <property type="match status" value="1"/>
</dbReference>
<dbReference type="GO" id="GO:0004721">
    <property type="term" value="F:phosphoprotein phosphatase activity"/>
    <property type="evidence" value="ECO:0007669"/>
    <property type="project" value="UniProtKB-KW"/>
</dbReference>
<dbReference type="CDD" id="cd00082">
    <property type="entry name" value="HisKA"/>
    <property type="match status" value="1"/>
</dbReference>
<evidence type="ECO:0000256" key="6">
    <source>
        <dbReference type="ARBA" id="ARBA00022475"/>
    </source>
</evidence>
<dbReference type="AlphaFoldDB" id="A0A372IMR1"/>
<dbReference type="InterPro" id="IPR050980">
    <property type="entry name" value="2C_sensor_his_kinase"/>
</dbReference>